<evidence type="ECO:0000313" key="2">
    <source>
        <dbReference type="EMBL" id="KAH8024379.1"/>
    </source>
</evidence>
<gene>
    <name evidence="2" type="ORF">HPB51_022863</name>
</gene>
<proteinExistence type="predicted"/>
<dbReference type="AlphaFoldDB" id="A0A9J6DQK3"/>
<accession>A0A9J6DQK3</accession>
<reference evidence="2" key="2">
    <citation type="submission" date="2021-09" db="EMBL/GenBank/DDBJ databases">
        <authorList>
            <person name="Jia N."/>
            <person name="Wang J."/>
            <person name="Shi W."/>
            <person name="Du L."/>
            <person name="Sun Y."/>
            <person name="Zhan W."/>
            <person name="Jiang J."/>
            <person name="Wang Q."/>
            <person name="Zhang B."/>
            <person name="Ji P."/>
            <person name="Sakyi L.B."/>
            <person name="Cui X."/>
            <person name="Yuan T."/>
            <person name="Jiang B."/>
            <person name="Yang W."/>
            <person name="Lam T.T.-Y."/>
            <person name="Chang Q."/>
            <person name="Ding S."/>
            <person name="Wang X."/>
            <person name="Zhu J."/>
            <person name="Ruan X."/>
            <person name="Zhao L."/>
            <person name="Wei J."/>
            <person name="Que T."/>
            <person name="Du C."/>
            <person name="Cheng J."/>
            <person name="Dai P."/>
            <person name="Han X."/>
            <person name="Huang E."/>
            <person name="Gao Y."/>
            <person name="Liu J."/>
            <person name="Shao H."/>
            <person name="Ye R."/>
            <person name="Li L."/>
            <person name="Wei W."/>
            <person name="Wang X."/>
            <person name="Wang C."/>
            <person name="Huo Q."/>
            <person name="Li W."/>
            <person name="Guo W."/>
            <person name="Chen H."/>
            <person name="Chen S."/>
            <person name="Zhou L."/>
            <person name="Zhou L."/>
            <person name="Ni X."/>
            <person name="Tian J."/>
            <person name="Zhou Y."/>
            <person name="Sheng Y."/>
            <person name="Liu T."/>
            <person name="Pan Y."/>
            <person name="Xia L."/>
            <person name="Li J."/>
            <person name="Zhao F."/>
            <person name="Cao W."/>
        </authorList>
    </citation>
    <scope>NUCLEOTIDE SEQUENCE</scope>
    <source>
        <strain evidence="2">Rmic-2018</strain>
        <tissue evidence="2">Larvae</tissue>
    </source>
</reference>
<dbReference type="Proteomes" id="UP000821866">
    <property type="component" value="Chromosome 6"/>
</dbReference>
<reference evidence="2" key="1">
    <citation type="journal article" date="2020" name="Cell">
        <title>Large-Scale Comparative Analyses of Tick Genomes Elucidate Their Genetic Diversity and Vector Capacities.</title>
        <authorList>
            <consortium name="Tick Genome and Microbiome Consortium (TIGMIC)"/>
            <person name="Jia N."/>
            <person name="Wang J."/>
            <person name="Shi W."/>
            <person name="Du L."/>
            <person name="Sun Y."/>
            <person name="Zhan W."/>
            <person name="Jiang J.F."/>
            <person name="Wang Q."/>
            <person name="Zhang B."/>
            <person name="Ji P."/>
            <person name="Bell-Sakyi L."/>
            <person name="Cui X.M."/>
            <person name="Yuan T.T."/>
            <person name="Jiang B.G."/>
            <person name="Yang W.F."/>
            <person name="Lam T.T."/>
            <person name="Chang Q.C."/>
            <person name="Ding S.J."/>
            <person name="Wang X.J."/>
            <person name="Zhu J.G."/>
            <person name="Ruan X.D."/>
            <person name="Zhao L."/>
            <person name="Wei J.T."/>
            <person name="Ye R.Z."/>
            <person name="Que T.C."/>
            <person name="Du C.H."/>
            <person name="Zhou Y.H."/>
            <person name="Cheng J.X."/>
            <person name="Dai P.F."/>
            <person name="Guo W.B."/>
            <person name="Han X.H."/>
            <person name="Huang E.J."/>
            <person name="Li L.F."/>
            <person name="Wei W."/>
            <person name="Gao Y.C."/>
            <person name="Liu J.Z."/>
            <person name="Shao H.Z."/>
            <person name="Wang X."/>
            <person name="Wang C.C."/>
            <person name="Yang T.C."/>
            <person name="Huo Q.B."/>
            <person name="Li W."/>
            <person name="Chen H.Y."/>
            <person name="Chen S.E."/>
            <person name="Zhou L.G."/>
            <person name="Ni X.B."/>
            <person name="Tian J.H."/>
            <person name="Sheng Y."/>
            <person name="Liu T."/>
            <person name="Pan Y.S."/>
            <person name="Xia L.Y."/>
            <person name="Li J."/>
            <person name="Zhao F."/>
            <person name="Cao W.C."/>
        </authorList>
    </citation>
    <scope>NUCLEOTIDE SEQUENCE</scope>
    <source>
        <strain evidence="2">Rmic-2018</strain>
    </source>
</reference>
<keyword evidence="1" id="KW-0472">Membrane</keyword>
<keyword evidence="3" id="KW-1185">Reference proteome</keyword>
<feature type="transmembrane region" description="Helical" evidence="1">
    <location>
        <begin position="47"/>
        <end position="63"/>
    </location>
</feature>
<comment type="caution">
    <text evidence="2">The sequence shown here is derived from an EMBL/GenBank/DDBJ whole genome shotgun (WGS) entry which is preliminary data.</text>
</comment>
<sequence length="133" mass="14816">MRTSVKIGEEAVLFLDFHLLSTDRVHGLDYFVRMCREGEGFSLSGKGLSFLFSFLALASLFVSPKRSPLATTRLNSTLLKRLSTREAAAGERLQRRPQRDVMLSEQTPPHLPQLLEACTDGIPMCFSDGGKKN</sequence>
<keyword evidence="1" id="KW-1133">Transmembrane helix</keyword>
<organism evidence="2 3">
    <name type="scientific">Rhipicephalus microplus</name>
    <name type="common">Cattle tick</name>
    <name type="synonym">Boophilus microplus</name>
    <dbReference type="NCBI Taxonomy" id="6941"/>
    <lineage>
        <taxon>Eukaryota</taxon>
        <taxon>Metazoa</taxon>
        <taxon>Ecdysozoa</taxon>
        <taxon>Arthropoda</taxon>
        <taxon>Chelicerata</taxon>
        <taxon>Arachnida</taxon>
        <taxon>Acari</taxon>
        <taxon>Parasitiformes</taxon>
        <taxon>Ixodida</taxon>
        <taxon>Ixodoidea</taxon>
        <taxon>Ixodidae</taxon>
        <taxon>Rhipicephalinae</taxon>
        <taxon>Rhipicephalus</taxon>
        <taxon>Boophilus</taxon>
    </lineage>
</organism>
<evidence type="ECO:0000313" key="3">
    <source>
        <dbReference type="Proteomes" id="UP000821866"/>
    </source>
</evidence>
<keyword evidence="1" id="KW-0812">Transmembrane</keyword>
<dbReference type="EMBL" id="JABSTU010000008">
    <property type="protein sequence ID" value="KAH8024379.1"/>
    <property type="molecule type" value="Genomic_DNA"/>
</dbReference>
<protein>
    <submittedName>
        <fullName evidence="2">Uncharacterized protein</fullName>
    </submittedName>
</protein>
<name>A0A9J6DQK3_RHIMP</name>
<evidence type="ECO:0000256" key="1">
    <source>
        <dbReference type="SAM" id="Phobius"/>
    </source>
</evidence>